<dbReference type="Proteomes" id="UP000714275">
    <property type="component" value="Unassembled WGS sequence"/>
</dbReference>
<reference evidence="2" key="1">
    <citation type="journal article" date="2020" name="New Phytol.">
        <title>Comparative genomics reveals dynamic genome evolution in host specialist ectomycorrhizal fungi.</title>
        <authorList>
            <person name="Lofgren L.A."/>
            <person name="Nguyen N.H."/>
            <person name="Vilgalys R."/>
            <person name="Ruytinx J."/>
            <person name="Liao H.L."/>
            <person name="Branco S."/>
            <person name="Kuo A."/>
            <person name="LaButti K."/>
            <person name="Lipzen A."/>
            <person name="Andreopoulos W."/>
            <person name="Pangilinan J."/>
            <person name="Riley R."/>
            <person name="Hundley H."/>
            <person name="Na H."/>
            <person name="Barry K."/>
            <person name="Grigoriev I.V."/>
            <person name="Stajich J.E."/>
            <person name="Kennedy P.G."/>
        </authorList>
    </citation>
    <scope>NUCLEOTIDE SEQUENCE</scope>
    <source>
        <strain evidence="2">DOB743</strain>
    </source>
</reference>
<dbReference type="OrthoDB" id="2608547at2759"/>
<keyword evidence="3" id="KW-1185">Reference proteome</keyword>
<dbReference type="PROSITE" id="PS51257">
    <property type="entry name" value="PROKAR_LIPOPROTEIN"/>
    <property type="match status" value="1"/>
</dbReference>
<keyword evidence="1" id="KW-0732">Signal</keyword>
<gene>
    <name evidence="2" type="ORF">EV702DRAFT_1134099</name>
</gene>
<accession>A0A9P6ZPB8</accession>
<evidence type="ECO:0000313" key="2">
    <source>
        <dbReference type="EMBL" id="KAG1772480.1"/>
    </source>
</evidence>
<evidence type="ECO:0000256" key="1">
    <source>
        <dbReference type="SAM" id="SignalP"/>
    </source>
</evidence>
<dbReference type="AlphaFoldDB" id="A0A9P6ZPB8"/>
<dbReference type="EMBL" id="JABBWD010000053">
    <property type="protein sequence ID" value="KAG1772480.1"/>
    <property type="molecule type" value="Genomic_DNA"/>
</dbReference>
<protein>
    <submittedName>
        <fullName evidence="2">Uncharacterized protein</fullName>
    </submittedName>
</protein>
<feature type="signal peptide" evidence="1">
    <location>
        <begin position="1"/>
        <end position="22"/>
    </location>
</feature>
<feature type="chain" id="PRO_5040198773" evidence="1">
    <location>
        <begin position="23"/>
        <end position="82"/>
    </location>
</feature>
<organism evidence="2 3">
    <name type="scientific">Suillus placidus</name>
    <dbReference type="NCBI Taxonomy" id="48579"/>
    <lineage>
        <taxon>Eukaryota</taxon>
        <taxon>Fungi</taxon>
        <taxon>Dikarya</taxon>
        <taxon>Basidiomycota</taxon>
        <taxon>Agaricomycotina</taxon>
        <taxon>Agaricomycetes</taxon>
        <taxon>Agaricomycetidae</taxon>
        <taxon>Boletales</taxon>
        <taxon>Suillineae</taxon>
        <taxon>Suillaceae</taxon>
        <taxon>Suillus</taxon>
    </lineage>
</organism>
<sequence length="82" mass="8229">MKFISLTSMIVSVAVMAGVATAYNPIGQSCNTPGGYGCSQDSGVNGGNAFIYECASTDQFVYVAGCGCPTCCVATTSGAFCT</sequence>
<proteinExistence type="predicted"/>
<comment type="caution">
    <text evidence="2">The sequence shown here is derived from an EMBL/GenBank/DDBJ whole genome shotgun (WGS) entry which is preliminary data.</text>
</comment>
<evidence type="ECO:0000313" key="3">
    <source>
        <dbReference type="Proteomes" id="UP000714275"/>
    </source>
</evidence>
<name>A0A9P6ZPB8_9AGAM</name>